<feature type="transmembrane region" description="Helical" evidence="1">
    <location>
        <begin position="119"/>
        <end position="145"/>
    </location>
</feature>
<keyword evidence="1" id="KW-0472">Membrane</keyword>
<gene>
    <name evidence="2" type="ORF">IBLFYP30_00546</name>
</gene>
<accession>A0A6N3FUB6</accession>
<dbReference type="RefSeq" id="WP_024037612.1">
    <property type="nucleotide sequence ID" value="NZ_CACRUE010000045.1"/>
</dbReference>
<feature type="transmembrane region" description="Helical" evidence="1">
    <location>
        <begin position="12"/>
        <end position="30"/>
    </location>
</feature>
<reference evidence="2" key="1">
    <citation type="submission" date="2019-11" db="EMBL/GenBank/DDBJ databases">
        <authorList>
            <person name="Feng L."/>
        </authorList>
    </citation>
    <scope>NUCLEOTIDE SEQUENCE</scope>
    <source>
        <strain evidence="2">IbartlettiiLFYP30</strain>
    </source>
</reference>
<evidence type="ECO:0000313" key="2">
    <source>
        <dbReference type="EMBL" id="VYU54993.1"/>
    </source>
</evidence>
<feature type="transmembrane region" description="Helical" evidence="1">
    <location>
        <begin position="92"/>
        <end position="113"/>
    </location>
</feature>
<keyword evidence="1" id="KW-1133">Transmembrane helix</keyword>
<keyword evidence="1" id="KW-0812">Transmembrane</keyword>
<organism evidence="2">
    <name type="scientific">Intestinibacter bartlettii</name>
    <dbReference type="NCBI Taxonomy" id="261299"/>
    <lineage>
        <taxon>Bacteria</taxon>
        <taxon>Bacillati</taxon>
        <taxon>Bacillota</taxon>
        <taxon>Clostridia</taxon>
        <taxon>Peptostreptococcales</taxon>
        <taxon>Peptostreptococcaceae</taxon>
        <taxon>Intestinibacter</taxon>
    </lineage>
</organism>
<feature type="transmembrane region" description="Helical" evidence="1">
    <location>
        <begin position="50"/>
        <end position="71"/>
    </location>
</feature>
<evidence type="ECO:0000256" key="1">
    <source>
        <dbReference type="SAM" id="Phobius"/>
    </source>
</evidence>
<sequence>MKQSELAKSLKLFIGLTCIILAICAFVIIPKAGKDIILESPEYSSLCYPFLVFIWITIIPFYAALFEGWKISNEINKDNSFSKKNMDSLNRIRRYALSECFLYFVGALILLYFNLLHLSILIIILFVIFIAMCISVFAAVLAHLVQKAYDLKNENDLTI</sequence>
<dbReference type="EMBL" id="CACRUE010000045">
    <property type="protein sequence ID" value="VYU54993.1"/>
    <property type="molecule type" value="Genomic_DNA"/>
</dbReference>
<name>A0A6N3FUB6_9FIRM</name>
<dbReference type="InterPro" id="IPR021354">
    <property type="entry name" value="DUF2975"/>
</dbReference>
<proteinExistence type="predicted"/>
<evidence type="ECO:0008006" key="3">
    <source>
        <dbReference type="Google" id="ProtNLM"/>
    </source>
</evidence>
<dbReference type="Pfam" id="PF11188">
    <property type="entry name" value="DUF2975"/>
    <property type="match status" value="1"/>
</dbReference>
<dbReference type="AlphaFoldDB" id="A0A6N3FUB6"/>
<protein>
    <recommendedName>
        <fullName evidence="3">DUF2975 domain-containing protein</fullName>
    </recommendedName>
</protein>